<protein>
    <submittedName>
        <fullName evidence="2">ATPase AAA</fullName>
    </submittedName>
</protein>
<dbReference type="InterPro" id="IPR027417">
    <property type="entry name" value="P-loop_NTPase"/>
</dbReference>
<dbReference type="CDD" id="cd00267">
    <property type="entry name" value="ABC_ATPase"/>
    <property type="match status" value="1"/>
</dbReference>
<dbReference type="SMART" id="SM00382">
    <property type="entry name" value="AAA"/>
    <property type="match status" value="1"/>
</dbReference>
<evidence type="ECO:0000313" key="3">
    <source>
        <dbReference type="Proteomes" id="UP000030428"/>
    </source>
</evidence>
<feature type="domain" description="AAA+ ATPase" evidence="1">
    <location>
        <begin position="20"/>
        <end position="304"/>
    </location>
</feature>
<evidence type="ECO:0000259" key="1">
    <source>
        <dbReference type="SMART" id="SM00382"/>
    </source>
</evidence>
<reference evidence="2 3" key="1">
    <citation type="journal article" date="2016" name="Front. Microbiol.">
        <title>Single-Cell (Meta-)Genomics of a Dimorphic Candidatus Thiomargarita nelsonii Reveals Genomic Plasticity.</title>
        <authorList>
            <person name="Flood B.E."/>
            <person name="Fliss P."/>
            <person name="Jones D.S."/>
            <person name="Dick G.J."/>
            <person name="Jain S."/>
            <person name="Kaster A.K."/>
            <person name="Winkel M."/>
            <person name="Mussmann M."/>
            <person name="Bailey J."/>
        </authorList>
    </citation>
    <scope>NUCLEOTIDE SEQUENCE [LARGE SCALE GENOMIC DNA]</scope>
    <source>
        <strain evidence="2">Hydrate Ridge</strain>
    </source>
</reference>
<dbReference type="GO" id="GO:0005524">
    <property type="term" value="F:ATP binding"/>
    <property type="evidence" value="ECO:0007669"/>
    <property type="project" value="InterPro"/>
</dbReference>
<dbReference type="InterPro" id="IPR003593">
    <property type="entry name" value="AAA+_ATPase"/>
</dbReference>
<dbReference type="Pfam" id="PF13175">
    <property type="entry name" value="AAA_15"/>
    <property type="match status" value="1"/>
</dbReference>
<accession>A0A0A6PRB5</accession>
<sequence>MLTRIHIKNFKRFNEIEFELGKTVVLIGPNNSGKTTALQALALWEIGLKRCQTQKAVTINRRDLIATPVPSANLLWHDLAGQPPIEITVEATINGKNCLCGIEFDYANEESFYCRPTQAPIPPEAANMRVAFLPPMSGLAAIEPKWEPGRIHVLIGEGQTAQVLRNLCYHIEQYDPSKWLSLKENIKKLFGVTLLSPTYIRERGEITMAYQDLGGLKLDLSSSGRGLQQTLLLLAHLYANPDTVLLLDEPDAHLEILRQRQIYQLLTETAQTQGAQIIAASHSQVVLNEAADRDIVIAFVGKPHRIDGRVTQVIKSLTDLGFDQYYQAEQTGWVLYLEGSSDLAILQTFANTLEHPAAQLLERPFRHYVYLPQRARDHFFGLREAKPDLVGIAIFDRLTKILQKNSPLTEMMWQRREIENYLCQENVLLTYARDNEQIMHETIAEIAMALKTLGKPEPWSADIKASDDFLNPLFNRYFEKLGLQNFMYKTNYHVLARLVPKEKIAPEIIEKLDSIVAVAETATPR</sequence>
<dbReference type="Gene3D" id="3.40.50.300">
    <property type="entry name" value="P-loop containing nucleotide triphosphate hydrolases"/>
    <property type="match status" value="2"/>
</dbReference>
<keyword evidence="3" id="KW-1185">Reference proteome</keyword>
<dbReference type="PANTHER" id="PTHR43581:SF2">
    <property type="entry name" value="EXCINUCLEASE ATPASE SUBUNIT"/>
    <property type="match status" value="1"/>
</dbReference>
<dbReference type="GO" id="GO:0016887">
    <property type="term" value="F:ATP hydrolysis activity"/>
    <property type="evidence" value="ECO:0007669"/>
    <property type="project" value="InterPro"/>
</dbReference>
<dbReference type="Pfam" id="PF13304">
    <property type="entry name" value="AAA_21"/>
    <property type="match status" value="1"/>
</dbReference>
<proteinExistence type="predicted"/>
<gene>
    <name evidence="2" type="ORF">PN36_07795</name>
</gene>
<dbReference type="SUPFAM" id="SSF52540">
    <property type="entry name" value="P-loop containing nucleoside triphosphate hydrolases"/>
    <property type="match status" value="1"/>
</dbReference>
<comment type="caution">
    <text evidence="2">The sequence shown here is derived from an EMBL/GenBank/DDBJ whole genome shotgun (WGS) entry which is preliminary data.</text>
</comment>
<dbReference type="InterPro" id="IPR041685">
    <property type="entry name" value="AAA_GajA/Old/RecF-like"/>
</dbReference>
<dbReference type="EMBL" id="JSZA02000022">
    <property type="protein sequence ID" value="KHD06862.1"/>
    <property type="molecule type" value="Genomic_DNA"/>
</dbReference>
<dbReference type="AlphaFoldDB" id="A0A0A6PRB5"/>
<dbReference type="Proteomes" id="UP000030428">
    <property type="component" value="Unassembled WGS sequence"/>
</dbReference>
<dbReference type="InterPro" id="IPR003959">
    <property type="entry name" value="ATPase_AAA_core"/>
</dbReference>
<organism evidence="2 3">
    <name type="scientific">Candidatus Thiomargarita nelsonii</name>
    <dbReference type="NCBI Taxonomy" id="1003181"/>
    <lineage>
        <taxon>Bacteria</taxon>
        <taxon>Pseudomonadati</taxon>
        <taxon>Pseudomonadota</taxon>
        <taxon>Gammaproteobacteria</taxon>
        <taxon>Thiotrichales</taxon>
        <taxon>Thiotrichaceae</taxon>
        <taxon>Thiomargarita</taxon>
    </lineage>
</organism>
<name>A0A0A6PRB5_9GAMM</name>
<dbReference type="InterPro" id="IPR051396">
    <property type="entry name" value="Bact_Antivir_Def_Nuclease"/>
</dbReference>
<dbReference type="PANTHER" id="PTHR43581">
    <property type="entry name" value="ATP/GTP PHOSPHATASE"/>
    <property type="match status" value="1"/>
</dbReference>
<evidence type="ECO:0000313" key="2">
    <source>
        <dbReference type="EMBL" id="KHD06862.1"/>
    </source>
</evidence>